<dbReference type="EMBL" id="CP097899">
    <property type="protein sequence ID" value="URN93471.1"/>
    <property type="molecule type" value="Genomic_DNA"/>
</dbReference>
<dbReference type="InterPro" id="IPR050361">
    <property type="entry name" value="MPP/UQCRC_Complex"/>
</dbReference>
<dbReference type="GO" id="GO:0046872">
    <property type="term" value="F:metal ion binding"/>
    <property type="evidence" value="ECO:0007669"/>
    <property type="project" value="InterPro"/>
</dbReference>
<dbReference type="Pfam" id="PF05193">
    <property type="entry name" value="Peptidase_M16_C"/>
    <property type="match status" value="1"/>
</dbReference>
<dbReference type="PANTHER" id="PTHR11851">
    <property type="entry name" value="METALLOPROTEASE"/>
    <property type="match status" value="1"/>
</dbReference>
<evidence type="ECO:0000313" key="2">
    <source>
        <dbReference type="EMBL" id="URN93471.1"/>
    </source>
</evidence>
<dbReference type="KEGG" id="plig:NAG76_16770"/>
<proteinExistence type="predicted"/>
<sequence>MNFEKGTVQSLNVHVLPTNRFKTFTITLFAGTQLQEETVTSTALIPYVLRRGTANKPETIALREQLDELYGAGFGFNITKRGNTQFVQFRMDVINDRFVKSEVSLLSEAIKYIGQMVTHPLVENGQFRPAYVDAEKQTLQKQLESVINDKIRYASERCMEEMCANEPYRLNAAGRLEDLPHVDARTLFERYQQWLSEAQLDIYVVGDTTLEEVVGYIEQYFTLPDRSPKPYERADVQHNVEEVKTVVEQLDVNQGKLNLGLRMNTGYASPNYAAALVYNGILGGYPHSKLFVNVREKESLAYYCASRLDGHKGILSIQSGIEFANYEKALNIIEQQISEMKAGNISDVELSQTIAMLSNSLREMFDSANDMLGFDFNNRYANTNRTIEQLLTEVQAISISDVQTVAQQVELDTIYFLRDRQGV</sequence>
<dbReference type="Gene3D" id="3.30.830.10">
    <property type="entry name" value="Metalloenzyme, LuxS/M16 peptidase-like"/>
    <property type="match status" value="2"/>
</dbReference>
<dbReference type="AlphaFoldDB" id="A0A9J6ZBP8"/>
<dbReference type="SUPFAM" id="SSF63411">
    <property type="entry name" value="LuxS/MPP-like metallohydrolase"/>
    <property type="match status" value="2"/>
</dbReference>
<dbReference type="PANTHER" id="PTHR11851:SF186">
    <property type="entry name" value="INACTIVE METALLOPROTEASE YMFF-RELATED"/>
    <property type="match status" value="1"/>
</dbReference>
<evidence type="ECO:0000259" key="1">
    <source>
        <dbReference type="Pfam" id="PF05193"/>
    </source>
</evidence>
<gene>
    <name evidence="2" type="ORF">NAG76_16770</name>
</gene>
<feature type="domain" description="Peptidase M16 C-terminal" evidence="1">
    <location>
        <begin position="185"/>
        <end position="356"/>
    </location>
</feature>
<dbReference type="Proteomes" id="UP001056756">
    <property type="component" value="Chromosome"/>
</dbReference>
<protein>
    <submittedName>
        <fullName evidence="2">Insulinase family protein</fullName>
    </submittedName>
</protein>
<name>A0A9J6ZBP8_9BACL</name>
<evidence type="ECO:0000313" key="3">
    <source>
        <dbReference type="Proteomes" id="UP001056756"/>
    </source>
</evidence>
<dbReference type="InterPro" id="IPR007863">
    <property type="entry name" value="Peptidase_M16_C"/>
</dbReference>
<reference evidence="2" key="1">
    <citation type="submission" date="2022-05" db="EMBL/GenBank/DDBJ databases">
        <title>Novel bacterial taxa in a minimal lignocellulolytic consortium and its capacity to transform plastics disclosed by genome-resolved metagenomics.</title>
        <authorList>
            <person name="Rodriguez C.A.D."/>
            <person name="Diaz-Garcia L."/>
            <person name="Herrera K."/>
            <person name="Tarazona N.A."/>
            <person name="Sproer C."/>
            <person name="Overmann J."/>
            <person name="Jimenez D.J."/>
        </authorList>
    </citation>
    <scope>NUCLEOTIDE SEQUENCE</scope>
    <source>
        <strain evidence="2">MAG5</strain>
    </source>
</reference>
<dbReference type="NCBIfam" id="NF047422">
    <property type="entry name" value="YfmF_fam"/>
    <property type="match status" value="1"/>
</dbReference>
<dbReference type="InterPro" id="IPR011249">
    <property type="entry name" value="Metalloenz_LuxS/M16"/>
</dbReference>
<organism evidence="2 3">
    <name type="scientific">Candidatus Pristimantibacillus lignocellulolyticus</name>
    <dbReference type="NCBI Taxonomy" id="2994561"/>
    <lineage>
        <taxon>Bacteria</taxon>
        <taxon>Bacillati</taxon>
        <taxon>Bacillota</taxon>
        <taxon>Bacilli</taxon>
        <taxon>Bacillales</taxon>
        <taxon>Paenibacillaceae</taxon>
        <taxon>Candidatus Pristimantibacillus</taxon>
    </lineage>
</organism>
<accession>A0A9J6ZBP8</accession>